<reference evidence="2" key="1">
    <citation type="submission" date="2021-01" db="EMBL/GenBank/DDBJ databases">
        <title>Genome public.</title>
        <authorList>
            <person name="Liu C."/>
            <person name="Sun Q."/>
        </authorList>
    </citation>
    <scope>NUCLEOTIDE SEQUENCE [LARGE SCALE GENOMIC DNA]</scope>
    <source>
        <strain evidence="2">YIM B02556</strain>
    </source>
</reference>
<sequence length="61" mass="6627">MMGALRGGRSLFSGRTVLSTILRRVIGDGDETAYQTFRRAVEAGDPDQAARLAALFWSGRP</sequence>
<organism evidence="1 2">
    <name type="scientific">Azospirillum endophyticum</name>
    <dbReference type="NCBI Taxonomy" id="2800326"/>
    <lineage>
        <taxon>Bacteria</taxon>
        <taxon>Pseudomonadati</taxon>
        <taxon>Pseudomonadota</taxon>
        <taxon>Alphaproteobacteria</taxon>
        <taxon>Rhodospirillales</taxon>
        <taxon>Azospirillaceae</taxon>
        <taxon>Azospirillum</taxon>
    </lineage>
</organism>
<proteinExistence type="predicted"/>
<dbReference type="RefSeq" id="WP_200197168.1">
    <property type="nucleotide sequence ID" value="NZ_JAENHM010000064.1"/>
</dbReference>
<keyword evidence="2" id="KW-1185">Reference proteome</keyword>
<protein>
    <submittedName>
        <fullName evidence="1">Uncharacterized protein</fullName>
    </submittedName>
</protein>
<evidence type="ECO:0000313" key="2">
    <source>
        <dbReference type="Proteomes" id="UP000652760"/>
    </source>
</evidence>
<dbReference type="Proteomes" id="UP000652760">
    <property type="component" value="Unassembled WGS sequence"/>
</dbReference>
<name>A0ABS1FAT4_9PROT</name>
<evidence type="ECO:0000313" key="1">
    <source>
        <dbReference type="EMBL" id="MBK1840539.1"/>
    </source>
</evidence>
<gene>
    <name evidence="1" type="ORF">JHL17_24350</name>
</gene>
<comment type="caution">
    <text evidence="1">The sequence shown here is derived from an EMBL/GenBank/DDBJ whole genome shotgun (WGS) entry which is preliminary data.</text>
</comment>
<dbReference type="EMBL" id="JAENHM010000064">
    <property type="protein sequence ID" value="MBK1840539.1"/>
    <property type="molecule type" value="Genomic_DNA"/>
</dbReference>
<accession>A0ABS1FAT4</accession>